<dbReference type="OrthoDB" id="10547402at2759"/>
<name>A0A8H8D704_AJECA</name>
<protein>
    <submittedName>
        <fullName evidence="1">Uncharacterized protein</fullName>
    </submittedName>
</protein>
<dbReference type="AlphaFoldDB" id="A0A8H8D704"/>
<evidence type="ECO:0000313" key="2">
    <source>
        <dbReference type="Proteomes" id="UP000670092"/>
    </source>
</evidence>
<sequence>MPILHVSTNRYFAKSKMEIKCLKPRLRNIRLPFPDHWYDIAQNILTDHIPHSLLEEMLKKDEKKIRQGFFFKNTLRGNGVFKGESIVNVFLYFI</sequence>
<reference evidence="1 2" key="1">
    <citation type="submission" date="2021-01" db="EMBL/GenBank/DDBJ databases">
        <title>Chromosome-level genome assembly of a human fungal pathogen reveals clustering of transcriptionally co-regulated genes.</title>
        <authorList>
            <person name="Voorhies M."/>
            <person name="Cohen S."/>
            <person name="Shea T.P."/>
            <person name="Petrus S."/>
            <person name="Munoz J.F."/>
            <person name="Poplawski S."/>
            <person name="Goldman W.E."/>
            <person name="Michael T."/>
            <person name="Cuomo C.A."/>
            <person name="Sil A."/>
            <person name="Beyhan S."/>
        </authorList>
    </citation>
    <scope>NUCLEOTIDE SEQUENCE [LARGE SCALE GENOMIC DNA]</scope>
    <source>
        <strain evidence="1 2">G184AR</strain>
    </source>
</reference>
<organism evidence="1 2">
    <name type="scientific">Ajellomyces capsulatus</name>
    <name type="common">Darling's disease fungus</name>
    <name type="synonym">Histoplasma capsulatum</name>
    <dbReference type="NCBI Taxonomy" id="5037"/>
    <lineage>
        <taxon>Eukaryota</taxon>
        <taxon>Fungi</taxon>
        <taxon>Dikarya</taxon>
        <taxon>Ascomycota</taxon>
        <taxon>Pezizomycotina</taxon>
        <taxon>Eurotiomycetes</taxon>
        <taxon>Eurotiomycetidae</taxon>
        <taxon>Onygenales</taxon>
        <taxon>Ajellomycetaceae</taxon>
        <taxon>Histoplasma</taxon>
    </lineage>
</organism>
<proteinExistence type="predicted"/>
<dbReference type="EMBL" id="JAEVHI010000001">
    <property type="protein sequence ID" value="KAG5303976.1"/>
    <property type="molecule type" value="Genomic_DNA"/>
</dbReference>
<dbReference type="Proteomes" id="UP000670092">
    <property type="component" value="Unassembled WGS sequence"/>
</dbReference>
<gene>
    <name evidence="1" type="ORF">I7I52_02149</name>
</gene>
<evidence type="ECO:0000313" key="1">
    <source>
        <dbReference type="EMBL" id="KAG5303976.1"/>
    </source>
</evidence>
<dbReference type="VEuPathDB" id="FungiDB:I7I52_02149"/>
<accession>A0A8H8D704</accession>
<comment type="caution">
    <text evidence="1">The sequence shown here is derived from an EMBL/GenBank/DDBJ whole genome shotgun (WGS) entry which is preliminary data.</text>
</comment>